<protein>
    <submittedName>
        <fullName evidence="2">Uncharacterized protein</fullName>
    </submittedName>
</protein>
<dbReference type="Proteomes" id="UP000276133">
    <property type="component" value="Unassembled WGS sequence"/>
</dbReference>
<evidence type="ECO:0000313" key="2">
    <source>
        <dbReference type="EMBL" id="RNA21431.1"/>
    </source>
</evidence>
<proteinExistence type="predicted"/>
<evidence type="ECO:0000256" key="1">
    <source>
        <dbReference type="SAM" id="MobiDB-lite"/>
    </source>
</evidence>
<accession>A0A3M7RD84</accession>
<organism evidence="2 3">
    <name type="scientific">Brachionus plicatilis</name>
    <name type="common">Marine rotifer</name>
    <name type="synonym">Brachionus muelleri</name>
    <dbReference type="NCBI Taxonomy" id="10195"/>
    <lineage>
        <taxon>Eukaryota</taxon>
        <taxon>Metazoa</taxon>
        <taxon>Spiralia</taxon>
        <taxon>Gnathifera</taxon>
        <taxon>Rotifera</taxon>
        <taxon>Eurotatoria</taxon>
        <taxon>Monogononta</taxon>
        <taxon>Pseudotrocha</taxon>
        <taxon>Ploima</taxon>
        <taxon>Brachionidae</taxon>
        <taxon>Brachionus</taxon>
    </lineage>
</organism>
<name>A0A3M7RD84_BRAPC</name>
<gene>
    <name evidence="2" type="ORF">BpHYR1_006079</name>
</gene>
<reference evidence="2 3" key="1">
    <citation type="journal article" date="2018" name="Sci. Rep.">
        <title>Genomic signatures of local adaptation to the degree of environmental predictability in rotifers.</title>
        <authorList>
            <person name="Franch-Gras L."/>
            <person name="Hahn C."/>
            <person name="Garcia-Roger E.M."/>
            <person name="Carmona M.J."/>
            <person name="Serra M."/>
            <person name="Gomez A."/>
        </authorList>
    </citation>
    <scope>NUCLEOTIDE SEQUENCE [LARGE SCALE GENOMIC DNA]</scope>
    <source>
        <strain evidence="2">HYR1</strain>
    </source>
</reference>
<comment type="caution">
    <text evidence="2">The sequence shown here is derived from an EMBL/GenBank/DDBJ whole genome shotgun (WGS) entry which is preliminary data.</text>
</comment>
<sequence length="168" mass="19736">MDPIKGGDPRARTNGSRPSFEPALKRKIDINLDDRIKLEKKNMKKRIHINKYKINKKNQIKRRSDSMSCSISFAISTCFDLLDKNLRNKLLALSSMNFLHATNLCWEPYKRPLMRPKIFLNREQDRLDGRPLWRKGRRSQSWPVKSKTDDEIGDQTISAKKISLRIRV</sequence>
<dbReference type="EMBL" id="REGN01003664">
    <property type="protein sequence ID" value="RNA21431.1"/>
    <property type="molecule type" value="Genomic_DNA"/>
</dbReference>
<evidence type="ECO:0000313" key="3">
    <source>
        <dbReference type="Proteomes" id="UP000276133"/>
    </source>
</evidence>
<feature type="region of interest" description="Disordered" evidence="1">
    <location>
        <begin position="1"/>
        <end position="22"/>
    </location>
</feature>
<feature type="compositionally biased region" description="Basic and acidic residues" evidence="1">
    <location>
        <begin position="1"/>
        <end position="11"/>
    </location>
</feature>
<keyword evidence="3" id="KW-1185">Reference proteome</keyword>
<dbReference type="AlphaFoldDB" id="A0A3M7RD84"/>